<evidence type="ECO:0000313" key="2">
    <source>
        <dbReference type="EMBL" id="MBO8440780.1"/>
    </source>
</evidence>
<keyword evidence="1" id="KW-0732">Signal</keyword>
<feature type="signal peptide" evidence="1">
    <location>
        <begin position="1"/>
        <end position="16"/>
    </location>
</feature>
<organism evidence="2 3">
    <name type="scientific">Candidatus Aphodosoma intestinipullorum</name>
    <dbReference type="NCBI Taxonomy" id="2840674"/>
    <lineage>
        <taxon>Bacteria</taxon>
        <taxon>Pseudomonadati</taxon>
        <taxon>Bacteroidota</taxon>
        <taxon>Bacteroidia</taxon>
        <taxon>Bacteroidales</taxon>
        <taxon>Candidatus Aphodosoma</taxon>
    </lineage>
</organism>
<dbReference type="AlphaFoldDB" id="A0A940DKW2"/>
<accession>A0A940DKW2</accession>
<feature type="chain" id="PRO_5037873526" evidence="1">
    <location>
        <begin position="17"/>
        <end position="1040"/>
    </location>
</feature>
<sequence length="1040" mass="114129">MPLLAFILLPATAAYAQGAYSCDFEDEAENGNWTLNSGANSGALINRWFIGTGTNNGGKKSLYISSDPAGATTDYMAKGQTAVAYRELTLPAGSYELSFDWQAVGLPSDGLYACWMPAAEQTPSMTSNGNLPPWVTIYASEFDGTTKLNSSPWKTVSDTIVSDGVTTYKLLFAWNNGDVATAPPAACIDNIYILPVSSCRKPENIDVTSDHGNGTLTITWDGMADSYDVRCMMPGKDEWQEQTGITGNSLTLDNHAEGPIYVYIRSNCGGVYTSWVSYSHFVWFPGLRCIELFDLNDENCFIGGDLDPRATTQKVDLGYKNRASRHTIHYDIYETDPRTDGNLRTVPEGEIASIRLGNWNIGSEAECIEYQYTVDTTDNAILLLKYAAVLQDPGHPAENQPRFTLRVLDEDGESLDETCIDADFVAGLNTQGWIQAVSWGERPIPSQLEGSEPPKWKDWTTIGVNLKDHHGKNLTISLRTYDCNQTGHYGYAYFTINCSDAKVRGLSCGEMDENIFEAPDGFRYLWYVYGDESKTPVSTAQRLVINDPTDTRTYACDVISLAHSECYYTIYASAEPRYPWPHATYTVSDAGCQNTVTFTDESCVIRINPETGDTTYEAQECDSVFWNFDMDNGSEWVRDEDPVHLYPQEGGTFRVGMRAHLAECVEYNEFTLTLPELGYKRDTIHAHICQGEGGIEFGGGIYGTAGCYSDTIPLPGEACDSISTLDLTVGIKTDTVISDTICTGDMPHEFMGETYTEGGSYTITIDNSFQCDSVITYNLIVNESLDIQIGEEAEACADDGEIEIPYTLASGIVSGFDVTFRESGINEMMGITDGEAGTGVIAIPMAEGVIPDHYVADILFKNMECGDTTIAVTININYPDSIVIQRWNDVLGIRNSTYNGGYEFAAFQWYKDGQPIEGAIHPNLYQSEGLDTNALYHAALTRADDGATVLTCPIQPIRHADTEIEVTPTVTFAGGSVEVKSRAEGEIRVWSTAGTAVSRTRTDGTHTTIKAPSAAGVYIIEITLDNGTRHTEKIIVRNIN</sequence>
<dbReference type="Gene3D" id="2.60.120.260">
    <property type="entry name" value="Galactose-binding domain-like"/>
    <property type="match status" value="1"/>
</dbReference>
<evidence type="ECO:0000256" key="1">
    <source>
        <dbReference type="SAM" id="SignalP"/>
    </source>
</evidence>
<comment type="caution">
    <text evidence="2">The sequence shown here is derived from an EMBL/GenBank/DDBJ whole genome shotgun (WGS) entry which is preliminary data.</text>
</comment>
<gene>
    <name evidence="2" type="ORF">IAC51_09055</name>
</gene>
<protein>
    <submittedName>
        <fullName evidence="2">T9SS type A sorting domain-containing protein</fullName>
    </submittedName>
</protein>
<dbReference type="NCBIfam" id="TIGR04183">
    <property type="entry name" value="Por_Secre_tail"/>
    <property type="match status" value="1"/>
</dbReference>
<reference evidence="2" key="2">
    <citation type="journal article" date="2021" name="PeerJ">
        <title>Extensive microbial diversity within the chicken gut microbiome revealed by metagenomics and culture.</title>
        <authorList>
            <person name="Gilroy R."/>
            <person name="Ravi A."/>
            <person name="Getino M."/>
            <person name="Pursley I."/>
            <person name="Horton D.L."/>
            <person name="Alikhan N.F."/>
            <person name="Baker D."/>
            <person name="Gharbi K."/>
            <person name="Hall N."/>
            <person name="Watson M."/>
            <person name="Adriaenssens E.M."/>
            <person name="Foster-Nyarko E."/>
            <person name="Jarju S."/>
            <person name="Secka A."/>
            <person name="Antonio M."/>
            <person name="Oren A."/>
            <person name="Chaudhuri R.R."/>
            <person name="La Ragione R."/>
            <person name="Hildebrand F."/>
            <person name="Pallen M.J."/>
        </authorList>
    </citation>
    <scope>NUCLEOTIDE SEQUENCE</scope>
    <source>
        <strain evidence="2">3924</strain>
    </source>
</reference>
<reference evidence="2" key="1">
    <citation type="submission" date="2020-10" db="EMBL/GenBank/DDBJ databases">
        <authorList>
            <person name="Gilroy R."/>
        </authorList>
    </citation>
    <scope>NUCLEOTIDE SEQUENCE</scope>
    <source>
        <strain evidence="2">3924</strain>
    </source>
</reference>
<proteinExistence type="predicted"/>
<evidence type="ECO:0000313" key="3">
    <source>
        <dbReference type="Proteomes" id="UP000712007"/>
    </source>
</evidence>
<dbReference type="EMBL" id="JADIMV010000156">
    <property type="protein sequence ID" value="MBO8440780.1"/>
    <property type="molecule type" value="Genomic_DNA"/>
</dbReference>
<name>A0A940DKW2_9BACT</name>
<dbReference type="InterPro" id="IPR026444">
    <property type="entry name" value="Secre_tail"/>
</dbReference>
<dbReference type="Proteomes" id="UP000712007">
    <property type="component" value="Unassembled WGS sequence"/>
</dbReference>